<dbReference type="AlphaFoldDB" id="A0A5E6PXA0"/>
<gene>
    <name evidence="1" type="ORF">PS662_00631</name>
</gene>
<name>A0A5E6PXA0_PSEFL</name>
<sequence length="81" mass="9130">MQPPKHITIHLIDHKGVILDRHSLSKTTRLIDLEALRCRGVSRVEVPRAISTKQDMDSAEWAGFSAQKNKNEDFGIAGEHQ</sequence>
<evidence type="ECO:0000313" key="2">
    <source>
        <dbReference type="Proteomes" id="UP000326953"/>
    </source>
</evidence>
<dbReference type="Proteomes" id="UP000326953">
    <property type="component" value="Unassembled WGS sequence"/>
</dbReference>
<protein>
    <submittedName>
        <fullName evidence="1">Uncharacterized protein</fullName>
    </submittedName>
</protein>
<organism evidence="1 2">
    <name type="scientific">Pseudomonas fluorescens</name>
    <dbReference type="NCBI Taxonomy" id="294"/>
    <lineage>
        <taxon>Bacteria</taxon>
        <taxon>Pseudomonadati</taxon>
        <taxon>Pseudomonadota</taxon>
        <taxon>Gammaproteobacteria</taxon>
        <taxon>Pseudomonadales</taxon>
        <taxon>Pseudomonadaceae</taxon>
        <taxon>Pseudomonas</taxon>
    </lineage>
</organism>
<evidence type="ECO:0000313" key="1">
    <source>
        <dbReference type="EMBL" id="VVM47883.1"/>
    </source>
</evidence>
<dbReference type="EMBL" id="CABVHK010000002">
    <property type="protein sequence ID" value="VVM47883.1"/>
    <property type="molecule type" value="Genomic_DNA"/>
</dbReference>
<accession>A0A5E6PXA0</accession>
<reference evidence="1 2" key="1">
    <citation type="submission" date="2019-09" db="EMBL/GenBank/DDBJ databases">
        <authorList>
            <person name="Chandra G."/>
            <person name="Truman W A."/>
        </authorList>
    </citation>
    <scope>NUCLEOTIDE SEQUENCE [LARGE SCALE GENOMIC DNA]</scope>
    <source>
        <strain evidence="1">PS662</strain>
    </source>
</reference>
<proteinExistence type="predicted"/>